<evidence type="ECO:0000313" key="3">
    <source>
        <dbReference type="Proteomes" id="UP001597178"/>
    </source>
</evidence>
<organism evidence="2 3">
    <name type="scientific">Lentibacillus salinarum</name>
    <dbReference type="NCBI Taxonomy" id="446820"/>
    <lineage>
        <taxon>Bacteria</taxon>
        <taxon>Bacillati</taxon>
        <taxon>Bacillota</taxon>
        <taxon>Bacilli</taxon>
        <taxon>Bacillales</taxon>
        <taxon>Bacillaceae</taxon>
        <taxon>Lentibacillus</taxon>
    </lineage>
</organism>
<gene>
    <name evidence="2" type="ORF">ACFQ4A_01820</name>
</gene>
<dbReference type="EMBL" id="JBHTNH010000002">
    <property type="protein sequence ID" value="MFD1360413.1"/>
    <property type="molecule type" value="Genomic_DNA"/>
</dbReference>
<evidence type="ECO:0000313" key="2">
    <source>
        <dbReference type="EMBL" id="MFD1360413.1"/>
    </source>
</evidence>
<dbReference type="SMART" id="SM00052">
    <property type="entry name" value="EAL"/>
    <property type="match status" value="1"/>
</dbReference>
<dbReference type="Proteomes" id="UP001597178">
    <property type="component" value="Unassembled WGS sequence"/>
</dbReference>
<dbReference type="InterPro" id="IPR001633">
    <property type="entry name" value="EAL_dom"/>
</dbReference>
<dbReference type="Pfam" id="PF00563">
    <property type="entry name" value="EAL"/>
    <property type="match status" value="1"/>
</dbReference>
<dbReference type="CDD" id="cd01948">
    <property type="entry name" value="EAL"/>
    <property type="match status" value="1"/>
</dbReference>
<dbReference type="PROSITE" id="PS50883">
    <property type="entry name" value="EAL"/>
    <property type="match status" value="1"/>
</dbReference>
<dbReference type="RefSeq" id="WP_382397122.1">
    <property type="nucleotide sequence ID" value="NZ_JBHTNH010000002.1"/>
</dbReference>
<dbReference type="PANTHER" id="PTHR33121">
    <property type="entry name" value="CYCLIC DI-GMP PHOSPHODIESTERASE PDEF"/>
    <property type="match status" value="1"/>
</dbReference>
<sequence>MDLKLDITSEENDFYHVIQPVINLITNDVYGYEVLLRSQQVQNPKLLFDNAREHNQLVNVDISSIFKAFETLNQGGVPIKDKRILVNVFPSTLVDTSFYYHLQQLKSYLGSVSNNVVIEINEAEKEMELFIVKEVAQEIRKDGFLIALNDLGKGEWTLRSILEINPDIAKIDRYFAKDLAESPKKQKALKFMLMLLREDAEVIVEGFESEPDLQKAKELGVPYGQGYLLGKPKPIKYYMPGVYPSEYRRLWRLQDG</sequence>
<dbReference type="SUPFAM" id="SSF141868">
    <property type="entry name" value="EAL domain-like"/>
    <property type="match status" value="1"/>
</dbReference>
<comment type="caution">
    <text evidence="2">The sequence shown here is derived from an EMBL/GenBank/DDBJ whole genome shotgun (WGS) entry which is preliminary data.</text>
</comment>
<dbReference type="InterPro" id="IPR035919">
    <property type="entry name" value="EAL_sf"/>
</dbReference>
<proteinExistence type="predicted"/>
<name>A0ABW3ZQK4_9BACI</name>
<feature type="domain" description="EAL" evidence="1">
    <location>
        <begin position="1"/>
        <end position="246"/>
    </location>
</feature>
<protein>
    <submittedName>
        <fullName evidence="2">EAL domain-containing protein</fullName>
    </submittedName>
</protein>
<keyword evidence="3" id="KW-1185">Reference proteome</keyword>
<dbReference type="Gene3D" id="3.20.20.450">
    <property type="entry name" value="EAL domain"/>
    <property type="match status" value="1"/>
</dbReference>
<evidence type="ECO:0000259" key="1">
    <source>
        <dbReference type="PROSITE" id="PS50883"/>
    </source>
</evidence>
<reference evidence="3" key="1">
    <citation type="journal article" date="2019" name="Int. J. Syst. Evol. Microbiol.">
        <title>The Global Catalogue of Microorganisms (GCM) 10K type strain sequencing project: providing services to taxonomists for standard genome sequencing and annotation.</title>
        <authorList>
            <consortium name="The Broad Institute Genomics Platform"/>
            <consortium name="The Broad Institute Genome Sequencing Center for Infectious Disease"/>
            <person name="Wu L."/>
            <person name="Ma J."/>
        </authorList>
    </citation>
    <scope>NUCLEOTIDE SEQUENCE [LARGE SCALE GENOMIC DNA]</scope>
    <source>
        <strain evidence="3">CCUG 54822</strain>
    </source>
</reference>
<dbReference type="PANTHER" id="PTHR33121:SF76">
    <property type="entry name" value="SIGNALING PROTEIN"/>
    <property type="match status" value="1"/>
</dbReference>
<accession>A0ABW3ZQK4</accession>
<dbReference type="InterPro" id="IPR050706">
    <property type="entry name" value="Cyclic-di-GMP_PDE-like"/>
</dbReference>